<organism evidence="2 3">
    <name type="scientific">Meloidogyne graminicola</name>
    <dbReference type="NCBI Taxonomy" id="189291"/>
    <lineage>
        <taxon>Eukaryota</taxon>
        <taxon>Metazoa</taxon>
        <taxon>Ecdysozoa</taxon>
        <taxon>Nematoda</taxon>
        <taxon>Chromadorea</taxon>
        <taxon>Rhabditida</taxon>
        <taxon>Tylenchina</taxon>
        <taxon>Tylenchomorpha</taxon>
        <taxon>Tylenchoidea</taxon>
        <taxon>Meloidogynidae</taxon>
        <taxon>Meloidogyninae</taxon>
        <taxon>Meloidogyne</taxon>
    </lineage>
</organism>
<name>A0A8T0A3P1_9BILA</name>
<keyword evidence="3" id="KW-1185">Reference proteome</keyword>
<accession>A0A8T0A3P1</accession>
<evidence type="ECO:0000256" key="1">
    <source>
        <dbReference type="SAM" id="Phobius"/>
    </source>
</evidence>
<dbReference type="AlphaFoldDB" id="A0A8T0A3P1"/>
<dbReference type="EMBL" id="JABEBT010000002">
    <property type="protein sequence ID" value="KAF7640018.1"/>
    <property type="molecule type" value="Genomic_DNA"/>
</dbReference>
<evidence type="ECO:0000313" key="2">
    <source>
        <dbReference type="EMBL" id="KAF7640018.1"/>
    </source>
</evidence>
<protein>
    <submittedName>
        <fullName evidence="2">Uncharacterized protein</fullName>
    </submittedName>
</protein>
<reference evidence="2" key="1">
    <citation type="journal article" date="2020" name="Ecol. Evol.">
        <title>Genome structure and content of the rice root-knot nematode (Meloidogyne graminicola).</title>
        <authorList>
            <person name="Phan N.T."/>
            <person name="Danchin E.G.J."/>
            <person name="Klopp C."/>
            <person name="Perfus-Barbeoch L."/>
            <person name="Kozlowski D.K."/>
            <person name="Koutsovoulos G.D."/>
            <person name="Lopez-Roques C."/>
            <person name="Bouchez O."/>
            <person name="Zahm M."/>
            <person name="Besnard G."/>
            <person name="Bellafiore S."/>
        </authorList>
    </citation>
    <scope>NUCLEOTIDE SEQUENCE</scope>
    <source>
        <strain evidence="2">VN-18</strain>
    </source>
</reference>
<keyword evidence="1" id="KW-0812">Transmembrane</keyword>
<comment type="caution">
    <text evidence="2">The sequence shown here is derived from an EMBL/GenBank/DDBJ whole genome shotgun (WGS) entry which is preliminary data.</text>
</comment>
<feature type="transmembrane region" description="Helical" evidence="1">
    <location>
        <begin position="12"/>
        <end position="31"/>
    </location>
</feature>
<evidence type="ECO:0000313" key="3">
    <source>
        <dbReference type="Proteomes" id="UP000605970"/>
    </source>
</evidence>
<proteinExistence type="predicted"/>
<dbReference type="OrthoDB" id="5896143at2759"/>
<sequence length="113" mass="13488">MIFLFNLTFSTLNIFIIFNFLLLININNAYYPINKFNEDKNEVINTILTRPQYLYRHFAPMARGAFISPLFGYRYLSLDPPKELISNEINNNYVMNNYLINVIQQKECMQYVL</sequence>
<dbReference type="Proteomes" id="UP000605970">
    <property type="component" value="Unassembled WGS sequence"/>
</dbReference>
<keyword evidence="1" id="KW-1133">Transmembrane helix</keyword>
<feature type="non-terminal residue" evidence="2">
    <location>
        <position position="113"/>
    </location>
</feature>
<gene>
    <name evidence="2" type="ORF">Mgra_00000463</name>
</gene>
<keyword evidence="1" id="KW-0472">Membrane</keyword>